<evidence type="ECO:0000313" key="4">
    <source>
        <dbReference type="EMBL" id="CAJ2500590.1"/>
    </source>
</evidence>
<gene>
    <name evidence="4" type="ORF">KHLLAP_LOCUS1058</name>
</gene>
<dbReference type="PANTHER" id="PTHR43591:SF24">
    <property type="entry name" value="2-METHOXY-6-POLYPRENYL-1,4-BENZOQUINOL METHYLASE, MITOCHONDRIAL"/>
    <property type="match status" value="1"/>
</dbReference>
<sequence>MAGPEEAAYSHGHHSSVVSSHARRTAKDSAAFLLPHLQAHFTILDIGCGPGTITADLAELVPEGKVTGVDFSESVLDQAHALTQDRGITNCVFETLDANGLPYADDMFDVVFCHQVLQHVGDPIGILKEMQRVAKPGGIVAAREADYKSFAWYPEPEGLEQWGEFYQKTARACGGEPNAGRYVRSWARGAGFVDANLQSSWSSWFYIGDSARNWGESWTDRALKSDFARNVLEHSVGTQQDLENISRAWKQWATEEGAFIAIPSGELLYTVPKPPT</sequence>
<dbReference type="CDD" id="cd02440">
    <property type="entry name" value="AdoMet_MTases"/>
    <property type="match status" value="1"/>
</dbReference>
<protein>
    <submittedName>
        <fullName evidence="4">Uu.00g034430.m01.CDS01</fullName>
    </submittedName>
</protein>
<name>A0AAI8VA20_9PEZI</name>
<comment type="caution">
    <text evidence="4">The sequence shown here is derived from an EMBL/GenBank/DDBJ whole genome shotgun (WGS) entry which is preliminary data.</text>
</comment>
<dbReference type="InterPro" id="IPR029063">
    <property type="entry name" value="SAM-dependent_MTases_sf"/>
</dbReference>
<dbReference type="AlphaFoldDB" id="A0AAI8VA20"/>
<evidence type="ECO:0000259" key="3">
    <source>
        <dbReference type="Pfam" id="PF13847"/>
    </source>
</evidence>
<comment type="similarity">
    <text evidence="1">Belongs to the methyltransferase superfamily. LaeA methyltransferase family.</text>
</comment>
<organism evidence="4 5">
    <name type="scientific">Anthostomella pinea</name>
    <dbReference type="NCBI Taxonomy" id="933095"/>
    <lineage>
        <taxon>Eukaryota</taxon>
        <taxon>Fungi</taxon>
        <taxon>Dikarya</taxon>
        <taxon>Ascomycota</taxon>
        <taxon>Pezizomycotina</taxon>
        <taxon>Sordariomycetes</taxon>
        <taxon>Xylariomycetidae</taxon>
        <taxon>Xylariales</taxon>
        <taxon>Xylariaceae</taxon>
        <taxon>Anthostomella</taxon>
    </lineage>
</organism>
<proteinExistence type="inferred from homology"/>
<dbReference type="Gene3D" id="3.40.50.150">
    <property type="entry name" value="Vaccinia Virus protein VP39"/>
    <property type="match status" value="1"/>
</dbReference>
<reference evidence="4" key="1">
    <citation type="submission" date="2023-10" db="EMBL/GenBank/DDBJ databases">
        <authorList>
            <person name="Hackl T."/>
        </authorList>
    </citation>
    <scope>NUCLEOTIDE SEQUENCE</scope>
</reference>
<dbReference type="EMBL" id="CAUWAG010000003">
    <property type="protein sequence ID" value="CAJ2500590.1"/>
    <property type="molecule type" value="Genomic_DNA"/>
</dbReference>
<dbReference type="InterPro" id="IPR025714">
    <property type="entry name" value="Methyltranfer_dom"/>
</dbReference>
<evidence type="ECO:0000313" key="5">
    <source>
        <dbReference type="Proteomes" id="UP001295740"/>
    </source>
</evidence>
<dbReference type="Proteomes" id="UP001295740">
    <property type="component" value="Unassembled WGS sequence"/>
</dbReference>
<dbReference type="PANTHER" id="PTHR43591">
    <property type="entry name" value="METHYLTRANSFERASE"/>
    <property type="match status" value="1"/>
</dbReference>
<dbReference type="Pfam" id="PF13847">
    <property type="entry name" value="Methyltransf_31"/>
    <property type="match status" value="1"/>
</dbReference>
<keyword evidence="5" id="KW-1185">Reference proteome</keyword>
<feature type="domain" description="Methyltransferase" evidence="3">
    <location>
        <begin position="39"/>
        <end position="167"/>
    </location>
</feature>
<dbReference type="SUPFAM" id="SSF53335">
    <property type="entry name" value="S-adenosyl-L-methionine-dependent methyltransferases"/>
    <property type="match status" value="1"/>
</dbReference>
<evidence type="ECO:0000256" key="1">
    <source>
        <dbReference type="ARBA" id="ARBA00038158"/>
    </source>
</evidence>
<accession>A0AAI8VA20</accession>
<dbReference type="GO" id="GO:0008168">
    <property type="term" value="F:methyltransferase activity"/>
    <property type="evidence" value="ECO:0007669"/>
    <property type="project" value="TreeGrafter"/>
</dbReference>
<evidence type="ECO:0000256" key="2">
    <source>
        <dbReference type="SAM" id="MobiDB-lite"/>
    </source>
</evidence>
<feature type="region of interest" description="Disordered" evidence="2">
    <location>
        <begin position="1"/>
        <end position="20"/>
    </location>
</feature>